<organism evidence="2 3">
    <name type="scientific">Paramormyrops kingsleyae</name>
    <dbReference type="NCBI Taxonomy" id="1676925"/>
    <lineage>
        <taxon>Eukaryota</taxon>
        <taxon>Metazoa</taxon>
        <taxon>Chordata</taxon>
        <taxon>Craniata</taxon>
        <taxon>Vertebrata</taxon>
        <taxon>Euteleostomi</taxon>
        <taxon>Actinopterygii</taxon>
        <taxon>Neopterygii</taxon>
        <taxon>Teleostei</taxon>
        <taxon>Osteoglossocephala</taxon>
        <taxon>Osteoglossomorpha</taxon>
        <taxon>Osteoglossiformes</taxon>
        <taxon>Mormyridae</taxon>
        <taxon>Paramormyrops</taxon>
    </lineage>
</organism>
<evidence type="ECO:0000256" key="1">
    <source>
        <dbReference type="SAM" id="MobiDB-lite"/>
    </source>
</evidence>
<sequence length="88" mass="9234">MDHLSETCLGKENCELPNNMGEAKGPPAKMARLEQNGSPLGKARLGSTGPKIPGVPLKPSGHLLKICHKKGSRLGSDGAAGYEWTGVR</sequence>
<keyword evidence="3" id="KW-1185">Reference proteome</keyword>
<accession>A0A3B3SE43</accession>
<evidence type="ECO:0000313" key="2">
    <source>
        <dbReference type="Ensembl" id="ENSPKIP00000028698.1"/>
    </source>
</evidence>
<reference evidence="2" key="1">
    <citation type="submission" date="2025-08" db="UniProtKB">
        <authorList>
            <consortium name="Ensembl"/>
        </authorList>
    </citation>
    <scope>IDENTIFICATION</scope>
</reference>
<feature type="region of interest" description="Disordered" evidence="1">
    <location>
        <begin position="38"/>
        <end position="60"/>
    </location>
</feature>
<dbReference type="GeneTree" id="ENSGT00940000176137"/>
<protein>
    <submittedName>
        <fullName evidence="2">Uncharacterized protein</fullName>
    </submittedName>
</protein>
<name>A0A3B3SE43_9TELE</name>
<evidence type="ECO:0000313" key="3">
    <source>
        <dbReference type="Proteomes" id="UP000261540"/>
    </source>
</evidence>
<dbReference type="AlphaFoldDB" id="A0A3B3SE43"/>
<dbReference type="Proteomes" id="UP000261540">
    <property type="component" value="Unplaced"/>
</dbReference>
<dbReference type="STRING" id="1676925.ENSPKIP00000028698"/>
<dbReference type="Ensembl" id="ENSPKIT00000009484.1">
    <property type="protein sequence ID" value="ENSPKIP00000028698.1"/>
    <property type="gene ID" value="ENSPKIG00000010239.1"/>
</dbReference>
<reference evidence="2" key="2">
    <citation type="submission" date="2025-09" db="UniProtKB">
        <authorList>
            <consortium name="Ensembl"/>
        </authorList>
    </citation>
    <scope>IDENTIFICATION</scope>
</reference>
<proteinExistence type="predicted"/>